<feature type="transmembrane region" description="Helical" evidence="1">
    <location>
        <begin position="12"/>
        <end position="32"/>
    </location>
</feature>
<keyword evidence="3" id="KW-1185">Reference proteome</keyword>
<organism evidence="2 3">
    <name type="scientific">Turicibacter faecis</name>
    <dbReference type="NCBI Taxonomy" id="2963365"/>
    <lineage>
        <taxon>Bacteria</taxon>
        <taxon>Bacillati</taxon>
        <taxon>Bacillota</taxon>
        <taxon>Erysipelotrichia</taxon>
        <taxon>Erysipelotrichales</taxon>
        <taxon>Turicibacteraceae</taxon>
        <taxon>Turicibacter</taxon>
    </lineage>
</organism>
<dbReference type="Proteomes" id="UP001432099">
    <property type="component" value="Chromosome"/>
</dbReference>
<evidence type="ECO:0000313" key="2">
    <source>
        <dbReference type="EMBL" id="BEH91324.1"/>
    </source>
</evidence>
<evidence type="ECO:0000256" key="1">
    <source>
        <dbReference type="SAM" id="Phobius"/>
    </source>
</evidence>
<protein>
    <submittedName>
        <fullName evidence="2">Uncharacterized protein</fullName>
    </submittedName>
</protein>
<proteinExistence type="predicted"/>
<keyword evidence="1" id="KW-0472">Membrane</keyword>
<name>A0ABM8IJ99_9FIRM</name>
<dbReference type="EMBL" id="AP028127">
    <property type="protein sequence ID" value="BEH91324.1"/>
    <property type="molecule type" value="Genomic_DNA"/>
</dbReference>
<keyword evidence="1" id="KW-1133">Transmembrane helix</keyword>
<sequence>MLDKIKECSENFYNFATPISPIIVASIAYKATVNKPKRNKKR</sequence>
<accession>A0ABM8IJ99</accession>
<evidence type="ECO:0000313" key="3">
    <source>
        <dbReference type="Proteomes" id="UP001432099"/>
    </source>
</evidence>
<gene>
    <name evidence="2" type="ORF">T23_14260</name>
</gene>
<reference evidence="2" key="1">
    <citation type="journal article" date="2024" name="Int. J. Syst. Evol. Microbiol.">
        <title>Turicibacter faecis sp. nov., isolated from faeces of heart failure mouse model.</title>
        <authorList>
            <person name="Imamura Y."/>
            <person name="Motooka D."/>
            <person name="Nakajima Y."/>
            <person name="Ito S."/>
            <person name="Kitakaze M."/>
            <person name="Iida T."/>
            <person name="Nakamura S."/>
        </authorList>
    </citation>
    <scope>NUCLEOTIDE SEQUENCE</scope>
    <source>
        <strain evidence="2">TC023</strain>
    </source>
</reference>
<keyword evidence="1" id="KW-0812">Transmembrane</keyword>